<feature type="domain" description="RING-type" evidence="17">
    <location>
        <begin position="219"/>
        <end position="261"/>
    </location>
</feature>
<dbReference type="CDD" id="cd16796">
    <property type="entry name" value="RING-H2_RNF13"/>
    <property type="match status" value="1"/>
</dbReference>
<dbReference type="InterPro" id="IPR051653">
    <property type="entry name" value="E3_ligase_sorting_rcpt"/>
</dbReference>
<evidence type="ECO:0000256" key="1">
    <source>
        <dbReference type="ARBA" id="ARBA00000900"/>
    </source>
</evidence>
<evidence type="ECO:0000259" key="17">
    <source>
        <dbReference type="PROSITE" id="PS50089"/>
    </source>
</evidence>
<accession>A0AAV4EIR6</accession>
<keyword evidence="6" id="KW-0479">Metal-binding</keyword>
<dbReference type="SUPFAM" id="SSF57850">
    <property type="entry name" value="RING/U-box"/>
    <property type="match status" value="1"/>
</dbReference>
<feature type="region of interest" description="Disordered" evidence="15">
    <location>
        <begin position="526"/>
        <end position="550"/>
    </location>
</feature>
<evidence type="ECO:0000256" key="13">
    <source>
        <dbReference type="ARBA" id="ARBA00046288"/>
    </source>
</evidence>
<dbReference type="GO" id="GO:0061630">
    <property type="term" value="F:ubiquitin protein ligase activity"/>
    <property type="evidence" value="ECO:0007669"/>
    <property type="project" value="UniProtKB-EC"/>
</dbReference>
<dbReference type="Proteomes" id="UP000762676">
    <property type="component" value="Unassembled WGS sequence"/>
</dbReference>
<feature type="compositionally biased region" description="Basic and acidic residues" evidence="15">
    <location>
        <begin position="446"/>
        <end position="457"/>
    </location>
</feature>
<dbReference type="InterPro" id="IPR001841">
    <property type="entry name" value="Znf_RING"/>
</dbReference>
<evidence type="ECO:0000313" key="19">
    <source>
        <dbReference type="Proteomes" id="UP000762676"/>
    </source>
</evidence>
<dbReference type="EMBL" id="BMAT01000145">
    <property type="protein sequence ID" value="GFR60525.1"/>
    <property type="molecule type" value="Genomic_DNA"/>
</dbReference>
<keyword evidence="7" id="KW-0732">Signal</keyword>
<feature type="transmembrane region" description="Helical" evidence="16">
    <location>
        <begin position="162"/>
        <end position="186"/>
    </location>
</feature>
<dbReference type="InterPro" id="IPR011016">
    <property type="entry name" value="Znf_RING-CH"/>
</dbReference>
<evidence type="ECO:0000256" key="5">
    <source>
        <dbReference type="ARBA" id="ARBA00022692"/>
    </source>
</evidence>
<evidence type="ECO:0000256" key="9">
    <source>
        <dbReference type="ARBA" id="ARBA00022833"/>
    </source>
</evidence>
<dbReference type="AlphaFoldDB" id="A0AAV4EIR6"/>
<dbReference type="SMART" id="SM00184">
    <property type="entry name" value="RING"/>
    <property type="match status" value="1"/>
</dbReference>
<keyword evidence="8 14" id="KW-0863">Zinc-finger</keyword>
<feature type="compositionally biased region" description="Low complexity" evidence="15">
    <location>
        <begin position="347"/>
        <end position="357"/>
    </location>
</feature>
<dbReference type="GO" id="GO:0005737">
    <property type="term" value="C:cytoplasm"/>
    <property type="evidence" value="ECO:0007669"/>
    <property type="project" value="UniProtKB-ARBA"/>
</dbReference>
<keyword evidence="9" id="KW-0862">Zinc</keyword>
<feature type="compositionally biased region" description="Basic and acidic residues" evidence="15">
    <location>
        <begin position="468"/>
        <end position="479"/>
    </location>
</feature>
<evidence type="ECO:0000256" key="6">
    <source>
        <dbReference type="ARBA" id="ARBA00022723"/>
    </source>
</evidence>
<evidence type="ECO:0000256" key="15">
    <source>
        <dbReference type="SAM" id="MobiDB-lite"/>
    </source>
</evidence>
<feature type="compositionally biased region" description="Low complexity" evidence="15">
    <location>
        <begin position="308"/>
        <end position="323"/>
    </location>
</feature>
<keyword evidence="10 16" id="KW-1133">Transmembrane helix</keyword>
<dbReference type="Gene3D" id="3.30.40.10">
    <property type="entry name" value="Zinc/RING finger domain, C3HC4 (zinc finger)"/>
    <property type="match status" value="1"/>
</dbReference>
<keyword evidence="4" id="KW-0808">Transferase</keyword>
<keyword evidence="12" id="KW-0325">Glycoprotein</keyword>
<feature type="compositionally biased region" description="Polar residues" evidence="15">
    <location>
        <begin position="283"/>
        <end position="298"/>
    </location>
</feature>
<evidence type="ECO:0000256" key="2">
    <source>
        <dbReference type="ARBA" id="ARBA00004906"/>
    </source>
</evidence>
<dbReference type="EC" id="2.3.2.27" evidence="3"/>
<protein>
    <recommendedName>
        <fullName evidence="3">RING-type E3 ubiquitin transferase</fullName>
        <ecNumber evidence="3">2.3.2.27</ecNumber>
    </recommendedName>
</protein>
<dbReference type="PROSITE" id="PS50089">
    <property type="entry name" value="ZF_RING_2"/>
    <property type="match status" value="1"/>
</dbReference>
<reference evidence="18 19" key="1">
    <citation type="journal article" date="2021" name="Elife">
        <title>Chloroplast acquisition without the gene transfer in kleptoplastic sea slugs, Plakobranchus ocellatus.</title>
        <authorList>
            <person name="Maeda T."/>
            <person name="Takahashi S."/>
            <person name="Yoshida T."/>
            <person name="Shimamura S."/>
            <person name="Takaki Y."/>
            <person name="Nagai Y."/>
            <person name="Toyoda A."/>
            <person name="Suzuki Y."/>
            <person name="Arimoto A."/>
            <person name="Ishii H."/>
            <person name="Satoh N."/>
            <person name="Nishiyama T."/>
            <person name="Hasebe M."/>
            <person name="Maruyama T."/>
            <person name="Minagawa J."/>
            <person name="Obokata J."/>
            <person name="Shigenobu S."/>
        </authorList>
    </citation>
    <scope>NUCLEOTIDE SEQUENCE [LARGE SCALE GENOMIC DNA]</scope>
</reference>
<keyword evidence="5 16" id="KW-0812">Transmembrane</keyword>
<dbReference type="InterPro" id="IPR044744">
    <property type="entry name" value="ZNRF4/RNF13/RNF167_PA"/>
</dbReference>
<name>A0AAV4EIR6_9GAST</name>
<dbReference type="GO" id="GO:0008270">
    <property type="term" value="F:zinc ion binding"/>
    <property type="evidence" value="ECO:0007669"/>
    <property type="project" value="UniProtKB-KW"/>
</dbReference>
<dbReference type="FunFam" id="3.30.40.10:FF:000824">
    <property type="entry name" value="E3 ubiquitin-protein ligase RNF13"/>
    <property type="match status" value="1"/>
</dbReference>
<sequence length="568" mass="62951">MAQWQARQTLIRAAIDTETNETSPIFQDLTANFGPKFPHHGLSGRLVYAKPSDACGPVQPAPGPREDNIGWVLIVARGGHCGFADKVLAAQQRGYDAVIVHNYEGHESLVKMYGNENGSFIHIPSTFVGWQEGMRLKNEYNYTYKKYYVKVIEADDINYKLYLWPFAIVVAVCFVLVMVFVVIKFVREHASRRLNRLSKKHLKKIPVRKFKKGDYYDTCAICLDEYEEGEKIRVLPCDHVYHTKCIDPWLTKNKKTCPICKRRVIPGRDADDTDSENEGDGGNNTNSSERTPLLQESNSSGASGAGPAGRSAPQYTSSTTTPSLHTPGNAAGSPPSSLSHCPPPPLLSSSQQSASAHISNDGCGQVVMSQGHQGRSVNSTLPTDSEGAQGAVGGEGISDQFATTSSVEAVVLRGEPGSRRKRRPEFRRAGIWQQDDGPIEFTVHGTRNEPETREERRERRRRKKEKKRRAEELARQTVMDEAHEAEEDALLHEVAVEVGTSEDPDTPAVLAVEVLPGIAGSIQATPDVEIQGRKKEDEEEGYINPSYSESEEVVLQNRGRRHEMNDMV</sequence>
<dbReference type="GO" id="GO:0012505">
    <property type="term" value="C:endomembrane system"/>
    <property type="evidence" value="ECO:0007669"/>
    <property type="project" value="UniProtKB-SubCell"/>
</dbReference>
<feature type="compositionally biased region" description="Polar residues" evidence="15">
    <location>
        <begin position="367"/>
        <end position="383"/>
    </location>
</feature>
<dbReference type="Pfam" id="PF13639">
    <property type="entry name" value="zf-RING_2"/>
    <property type="match status" value="1"/>
</dbReference>
<gene>
    <name evidence="18" type="ORF">ElyMa_000081500</name>
</gene>
<comment type="caution">
    <text evidence="18">The sequence shown here is derived from an EMBL/GenBank/DDBJ whole genome shotgun (WGS) entry which is preliminary data.</text>
</comment>
<evidence type="ECO:0000256" key="8">
    <source>
        <dbReference type="ARBA" id="ARBA00022771"/>
    </source>
</evidence>
<dbReference type="InterPro" id="IPR046450">
    <property type="entry name" value="PA_dom_sf"/>
</dbReference>
<comment type="catalytic activity">
    <reaction evidence="1">
        <text>S-ubiquitinyl-[E2 ubiquitin-conjugating enzyme]-L-cysteine + [acceptor protein]-L-lysine = [E2 ubiquitin-conjugating enzyme]-L-cysteine + N(6)-ubiquitinyl-[acceptor protein]-L-lysine.</text>
        <dbReference type="EC" id="2.3.2.27"/>
    </reaction>
</comment>
<dbReference type="Gene3D" id="3.50.30.30">
    <property type="match status" value="1"/>
</dbReference>
<feature type="compositionally biased region" description="Basic residues" evidence="15">
    <location>
        <begin position="458"/>
        <end position="467"/>
    </location>
</feature>
<dbReference type="SMART" id="SM00744">
    <property type="entry name" value="RINGv"/>
    <property type="match status" value="1"/>
</dbReference>
<evidence type="ECO:0000256" key="7">
    <source>
        <dbReference type="ARBA" id="ARBA00022729"/>
    </source>
</evidence>
<evidence type="ECO:0000256" key="10">
    <source>
        <dbReference type="ARBA" id="ARBA00022989"/>
    </source>
</evidence>
<comment type="pathway">
    <text evidence="2">Protein modification; protein ubiquitination.</text>
</comment>
<dbReference type="InterPro" id="IPR013083">
    <property type="entry name" value="Znf_RING/FYVE/PHD"/>
</dbReference>
<feature type="region of interest" description="Disordered" evidence="15">
    <location>
        <begin position="268"/>
        <end position="479"/>
    </location>
</feature>
<comment type="subcellular location">
    <subcellularLocation>
        <location evidence="13">Endomembrane system</location>
        <topology evidence="13">Single-pass type I membrane protein</topology>
    </subcellularLocation>
</comment>
<keyword evidence="19" id="KW-1185">Reference proteome</keyword>
<dbReference type="PANTHER" id="PTHR47168:SF1">
    <property type="entry name" value="OS02G0798600 PROTEIN"/>
    <property type="match status" value="1"/>
</dbReference>
<evidence type="ECO:0000256" key="12">
    <source>
        <dbReference type="ARBA" id="ARBA00023180"/>
    </source>
</evidence>
<proteinExistence type="predicted"/>
<dbReference type="InterPro" id="IPR003137">
    <property type="entry name" value="PA_domain"/>
</dbReference>
<dbReference type="SUPFAM" id="SSF52025">
    <property type="entry name" value="PA domain"/>
    <property type="match status" value="1"/>
</dbReference>
<dbReference type="PANTHER" id="PTHR47168">
    <property type="entry name" value="RING ZINC FINGER DOMAIN SUPERFAMILY PROTEIN-RELATED"/>
    <property type="match status" value="1"/>
</dbReference>
<evidence type="ECO:0000313" key="18">
    <source>
        <dbReference type="EMBL" id="GFR60525.1"/>
    </source>
</evidence>
<evidence type="ECO:0000256" key="16">
    <source>
        <dbReference type="SAM" id="Phobius"/>
    </source>
</evidence>
<evidence type="ECO:0000256" key="11">
    <source>
        <dbReference type="ARBA" id="ARBA00023136"/>
    </source>
</evidence>
<organism evidence="18 19">
    <name type="scientific">Elysia marginata</name>
    <dbReference type="NCBI Taxonomy" id="1093978"/>
    <lineage>
        <taxon>Eukaryota</taxon>
        <taxon>Metazoa</taxon>
        <taxon>Spiralia</taxon>
        <taxon>Lophotrochozoa</taxon>
        <taxon>Mollusca</taxon>
        <taxon>Gastropoda</taxon>
        <taxon>Heterobranchia</taxon>
        <taxon>Euthyneura</taxon>
        <taxon>Panpulmonata</taxon>
        <taxon>Sacoglossa</taxon>
        <taxon>Placobranchoidea</taxon>
        <taxon>Plakobranchidae</taxon>
        <taxon>Elysia</taxon>
    </lineage>
</organism>
<dbReference type="CDD" id="cd02123">
    <property type="entry name" value="PA_C_RZF_like"/>
    <property type="match status" value="1"/>
</dbReference>
<evidence type="ECO:0000256" key="3">
    <source>
        <dbReference type="ARBA" id="ARBA00012483"/>
    </source>
</evidence>
<evidence type="ECO:0000256" key="14">
    <source>
        <dbReference type="PROSITE-ProRule" id="PRU00175"/>
    </source>
</evidence>
<keyword evidence="11 16" id="KW-0472">Membrane</keyword>
<dbReference type="Pfam" id="PF02225">
    <property type="entry name" value="PA"/>
    <property type="match status" value="1"/>
</dbReference>
<evidence type="ECO:0000256" key="4">
    <source>
        <dbReference type="ARBA" id="ARBA00022679"/>
    </source>
</evidence>